<organism evidence="1 2">
    <name type="scientific">Persicobacter diffluens</name>
    <dbReference type="NCBI Taxonomy" id="981"/>
    <lineage>
        <taxon>Bacteria</taxon>
        <taxon>Pseudomonadati</taxon>
        <taxon>Bacteroidota</taxon>
        <taxon>Cytophagia</taxon>
        <taxon>Cytophagales</taxon>
        <taxon>Persicobacteraceae</taxon>
        <taxon>Persicobacter</taxon>
    </lineage>
</organism>
<dbReference type="AlphaFoldDB" id="A0AAN4W302"/>
<sequence>MFKSVLSGYKFELLEAILDNFSTIALLFPQNNWVSLWLYF</sequence>
<keyword evidence="2" id="KW-1185">Reference proteome</keyword>
<evidence type="ECO:0000313" key="1">
    <source>
        <dbReference type="EMBL" id="GJM64388.1"/>
    </source>
</evidence>
<name>A0AAN4W302_9BACT</name>
<gene>
    <name evidence="1" type="ORF">PEDI_49400</name>
</gene>
<evidence type="ECO:0000313" key="2">
    <source>
        <dbReference type="Proteomes" id="UP001310022"/>
    </source>
</evidence>
<dbReference type="Proteomes" id="UP001310022">
    <property type="component" value="Unassembled WGS sequence"/>
</dbReference>
<protein>
    <submittedName>
        <fullName evidence="1">Uncharacterized protein</fullName>
    </submittedName>
</protein>
<accession>A0AAN4W302</accession>
<comment type="caution">
    <text evidence="1">The sequence shown here is derived from an EMBL/GenBank/DDBJ whole genome shotgun (WGS) entry which is preliminary data.</text>
</comment>
<dbReference type="EMBL" id="BQKE01000005">
    <property type="protein sequence ID" value="GJM64388.1"/>
    <property type="molecule type" value="Genomic_DNA"/>
</dbReference>
<reference evidence="1 2" key="1">
    <citation type="submission" date="2021-12" db="EMBL/GenBank/DDBJ databases">
        <title>Genome sequencing of bacteria with rrn-lacking chromosome and rrn-plasmid.</title>
        <authorList>
            <person name="Anda M."/>
            <person name="Iwasaki W."/>
        </authorList>
    </citation>
    <scope>NUCLEOTIDE SEQUENCE [LARGE SCALE GENOMIC DNA]</scope>
    <source>
        <strain evidence="1 2">NBRC 15940</strain>
    </source>
</reference>
<proteinExistence type="predicted"/>